<name>A0AAD7DDK7_MYCRO</name>
<evidence type="ECO:0000313" key="1">
    <source>
        <dbReference type="EMBL" id="KAJ7689030.1"/>
    </source>
</evidence>
<organism evidence="1 2">
    <name type="scientific">Mycena rosella</name>
    <name type="common">Pink bonnet</name>
    <name type="synonym">Agaricus rosellus</name>
    <dbReference type="NCBI Taxonomy" id="1033263"/>
    <lineage>
        <taxon>Eukaryota</taxon>
        <taxon>Fungi</taxon>
        <taxon>Dikarya</taxon>
        <taxon>Basidiomycota</taxon>
        <taxon>Agaricomycotina</taxon>
        <taxon>Agaricomycetes</taxon>
        <taxon>Agaricomycetidae</taxon>
        <taxon>Agaricales</taxon>
        <taxon>Marasmiineae</taxon>
        <taxon>Mycenaceae</taxon>
        <taxon>Mycena</taxon>
    </lineage>
</organism>
<reference evidence="1" key="1">
    <citation type="submission" date="2023-03" db="EMBL/GenBank/DDBJ databases">
        <title>Massive genome expansion in bonnet fungi (Mycena s.s.) driven by repeated elements and novel gene families across ecological guilds.</title>
        <authorList>
            <consortium name="Lawrence Berkeley National Laboratory"/>
            <person name="Harder C.B."/>
            <person name="Miyauchi S."/>
            <person name="Viragh M."/>
            <person name="Kuo A."/>
            <person name="Thoen E."/>
            <person name="Andreopoulos B."/>
            <person name="Lu D."/>
            <person name="Skrede I."/>
            <person name="Drula E."/>
            <person name="Henrissat B."/>
            <person name="Morin E."/>
            <person name="Kohler A."/>
            <person name="Barry K."/>
            <person name="LaButti K."/>
            <person name="Morin E."/>
            <person name="Salamov A."/>
            <person name="Lipzen A."/>
            <person name="Mereny Z."/>
            <person name="Hegedus B."/>
            <person name="Baldrian P."/>
            <person name="Stursova M."/>
            <person name="Weitz H."/>
            <person name="Taylor A."/>
            <person name="Grigoriev I.V."/>
            <person name="Nagy L.G."/>
            <person name="Martin F."/>
            <person name="Kauserud H."/>
        </authorList>
    </citation>
    <scope>NUCLEOTIDE SEQUENCE</scope>
    <source>
        <strain evidence="1">CBHHK067</strain>
    </source>
</reference>
<accession>A0AAD7DDK7</accession>
<dbReference type="Proteomes" id="UP001221757">
    <property type="component" value="Unassembled WGS sequence"/>
</dbReference>
<evidence type="ECO:0008006" key="3">
    <source>
        <dbReference type="Google" id="ProtNLM"/>
    </source>
</evidence>
<gene>
    <name evidence="1" type="ORF">B0H17DRAFT_937813</name>
</gene>
<keyword evidence="2" id="KW-1185">Reference proteome</keyword>
<dbReference type="EMBL" id="JARKIE010000075">
    <property type="protein sequence ID" value="KAJ7689030.1"/>
    <property type="molecule type" value="Genomic_DNA"/>
</dbReference>
<sequence>MPRKHAVILLQLRVGHTILNKHLHRMKHADSPSCPCCHREDNTVIHYLLHCPAHANTCTKMHRIGGRDSRVLEKLLSHPKLLPPLFQFITGSGCYRTVFSEIPELPLIETQTRCKRLTELNANELPVGLVPPQIPRNIGLDWVPPVGFRFSFSLPSSLLHTPRPTLTLNPVLHYTLTLAHHLFT</sequence>
<dbReference type="AlphaFoldDB" id="A0AAD7DDK7"/>
<comment type="caution">
    <text evidence="1">The sequence shown here is derived from an EMBL/GenBank/DDBJ whole genome shotgun (WGS) entry which is preliminary data.</text>
</comment>
<protein>
    <recommendedName>
        <fullName evidence="3">Reverse transcriptase zinc-binding domain-containing protein</fullName>
    </recommendedName>
</protein>
<evidence type="ECO:0000313" key="2">
    <source>
        <dbReference type="Proteomes" id="UP001221757"/>
    </source>
</evidence>
<proteinExistence type="predicted"/>